<gene>
    <name evidence="9" type="ORF">GALL_230040</name>
</gene>
<dbReference type="InterPro" id="IPR006101">
    <property type="entry name" value="Glyco_hydro_2"/>
</dbReference>
<dbReference type="Pfam" id="PF02836">
    <property type="entry name" value="Glyco_hydro_2_C"/>
    <property type="match status" value="1"/>
</dbReference>
<proteinExistence type="inferred from homology"/>
<evidence type="ECO:0000313" key="9">
    <source>
        <dbReference type="EMBL" id="OIQ94990.1"/>
    </source>
</evidence>
<keyword evidence="3 9" id="KW-0326">Glycosidase</keyword>
<comment type="similarity">
    <text evidence="1">Belongs to the glycosyl hydrolase 2 family.</text>
</comment>
<dbReference type="InterPro" id="IPR006103">
    <property type="entry name" value="Glyco_hydro_2_cat"/>
</dbReference>
<evidence type="ECO:0000259" key="4">
    <source>
        <dbReference type="Pfam" id="PF00703"/>
    </source>
</evidence>
<feature type="domain" description="Glycoside hydrolase family 2 catalytic" evidence="5">
    <location>
        <begin position="320"/>
        <end position="540"/>
    </location>
</feature>
<dbReference type="Gene3D" id="3.20.20.80">
    <property type="entry name" value="Glycosidases"/>
    <property type="match status" value="1"/>
</dbReference>
<dbReference type="InterPro" id="IPR006102">
    <property type="entry name" value="Ig-like_GH2"/>
</dbReference>
<dbReference type="InterPro" id="IPR040605">
    <property type="entry name" value="Glyco_hydro2_dom5"/>
</dbReference>
<dbReference type="InterPro" id="IPR006104">
    <property type="entry name" value="Glyco_hydro_2_N"/>
</dbReference>
<dbReference type="InterPro" id="IPR013783">
    <property type="entry name" value="Ig-like_fold"/>
</dbReference>
<dbReference type="Pfam" id="PF16355">
    <property type="entry name" value="DUF4982"/>
    <property type="match status" value="1"/>
</dbReference>
<dbReference type="GO" id="GO:0005975">
    <property type="term" value="P:carbohydrate metabolic process"/>
    <property type="evidence" value="ECO:0007669"/>
    <property type="project" value="InterPro"/>
</dbReference>
<dbReference type="Pfam" id="PF18565">
    <property type="entry name" value="Glyco_hydro2_C5"/>
    <property type="match status" value="1"/>
</dbReference>
<evidence type="ECO:0000259" key="6">
    <source>
        <dbReference type="Pfam" id="PF02837"/>
    </source>
</evidence>
<evidence type="ECO:0000259" key="5">
    <source>
        <dbReference type="Pfam" id="PF02836"/>
    </source>
</evidence>
<feature type="domain" description="Glycoside hydrolase family 2 immunoglobulin-like beta-sandwich" evidence="4">
    <location>
        <begin position="202"/>
        <end position="310"/>
    </location>
</feature>
<protein>
    <submittedName>
        <fullName evidence="9">Beta-galactosidase BoGH2A</fullName>
        <ecNumber evidence="9">3.2.1.23</ecNumber>
    </submittedName>
</protein>
<dbReference type="InterPro" id="IPR008979">
    <property type="entry name" value="Galactose-bd-like_sf"/>
</dbReference>
<dbReference type="EC" id="3.2.1.23" evidence="9"/>
<dbReference type="InterPro" id="IPR032311">
    <property type="entry name" value="DUF4982"/>
</dbReference>
<feature type="domain" description="DUF4982" evidence="7">
    <location>
        <begin position="631"/>
        <end position="685"/>
    </location>
</feature>
<dbReference type="PANTHER" id="PTHR42732">
    <property type="entry name" value="BETA-GALACTOSIDASE"/>
    <property type="match status" value="1"/>
</dbReference>
<dbReference type="Gene3D" id="2.60.120.260">
    <property type="entry name" value="Galactose-binding domain-like"/>
    <property type="match status" value="1"/>
</dbReference>
<dbReference type="SUPFAM" id="SSF49303">
    <property type="entry name" value="beta-Galactosidase/glucuronidase domain"/>
    <property type="match status" value="1"/>
</dbReference>
<dbReference type="InterPro" id="IPR036156">
    <property type="entry name" value="Beta-gal/glucu_dom_sf"/>
</dbReference>
<dbReference type="Pfam" id="PF00703">
    <property type="entry name" value="Glyco_hydro_2"/>
    <property type="match status" value="1"/>
</dbReference>
<evidence type="ECO:0000259" key="7">
    <source>
        <dbReference type="Pfam" id="PF16355"/>
    </source>
</evidence>
<evidence type="ECO:0000256" key="2">
    <source>
        <dbReference type="ARBA" id="ARBA00022801"/>
    </source>
</evidence>
<dbReference type="InterPro" id="IPR023232">
    <property type="entry name" value="Glyco_hydro_2_AS"/>
</dbReference>
<dbReference type="GO" id="GO:0004565">
    <property type="term" value="F:beta-galactosidase activity"/>
    <property type="evidence" value="ECO:0007669"/>
    <property type="project" value="UniProtKB-EC"/>
</dbReference>
<dbReference type="InterPro" id="IPR017853">
    <property type="entry name" value="GH"/>
</dbReference>
<dbReference type="EMBL" id="MLJW01000175">
    <property type="protein sequence ID" value="OIQ94990.1"/>
    <property type="molecule type" value="Genomic_DNA"/>
</dbReference>
<dbReference type="Gene3D" id="2.60.40.10">
    <property type="entry name" value="Immunoglobulins"/>
    <property type="match status" value="3"/>
</dbReference>
<dbReference type="AlphaFoldDB" id="A0A1J5RFW4"/>
<keyword evidence="2 9" id="KW-0378">Hydrolase</keyword>
<dbReference type="PROSITE" id="PS00608">
    <property type="entry name" value="GLYCOSYL_HYDROL_F2_2"/>
    <property type="match status" value="1"/>
</dbReference>
<dbReference type="SUPFAM" id="SSF51445">
    <property type="entry name" value="(Trans)glycosidases"/>
    <property type="match status" value="1"/>
</dbReference>
<sequence>MKHATALLLAVSALSLPILPALRAAPAAAATPAPSARTTLGFDHGWRFVRGDVADAQAPGFDDSGWTRVDVPHDWSIAGPFDRSNPTGAAGAFLPAGIGWYRKTFTLPPGSEGRRVSIQFDGVMANSDVWINGEHLGHRPYGYVSFAYDLTAALRPAGQANVIAVRVDDSKEPASRWAPGAGIIRHVRLVIKDPVHLAHWGTVVTTPRVSETGATIHVATTAVNQSGAERTVRLEELLFDPAGRLAARAVSPAQAVAPGNSAELGVELALARPELWDVDSPRLYRAVTLLESADAPGAVLDDVTTPFGIRDARFEAATGFWLNGRNLKIKGVCLHDDGSAFGAAVPLSVWARRLAALRALGVNAIRTAHNPPAPEFLDLCDRMGFLVMDESFDCWTVGKNPYDYHLHFEKWALTDLRDMVMRDRNHPSVILWSAGNEIHDTPHTELAKRILASLVRVYHEVDPTRPVTQALFRPNVSHDYDDGLADMLDVVGTNYRFNELLAAHAAKPSRKIIGTENNHELSSWLAVRDNPAYSGEFIWSGIDYLGEAHAWPGIANSSGLLDRTGYPHPDGMIFASWWASHPMLYVARRVAHAAPPPTDPGYGKAPAIPAWRRQVLFPDWTPTNTAPHDEQVEVYSNCDQVELFLNGRSLGAQSRPADLAPRAWSVPYSPGTLRAVGRDGGRVVAESDLTTAGAPARIHLSVDCSRLAPGWNHVATVTAVVTDANGVPVPAASNEITFSASGPGSVVAVDSADNTSHEPFQASERRAFQGRCVAMVRASATDGPITVHATSPGLGSADIVLTAVP</sequence>
<evidence type="ECO:0000256" key="3">
    <source>
        <dbReference type="ARBA" id="ARBA00023295"/>
    </source>
</evidence>
<name>A0A1J5RFW4_9ZZZZ</name>
<dbReference type="Pfam" id="PF02837">
    <property type="entry name" value="Glyco_hydro_2_N"/>
    <property type="match status" value="1"/>
</dbReference>
<dbReference type="SUPFAM" id="SSF49785">
    <property type="entry name" value="Galactose-binding domain-like"/>
    <property type="match status" value="1"/>
</dbReference>
<evidence type="ECO:0000259" key="8">
    <source>
        <dbReference type="Pfam" id="PF18565"/>
    </source>
</evidence>
<evidence type="ECO:0000256" key="1">
    <source>
        <dbReference type="ARBA" id="ARBA00007401"/>
    </source>
</evidence>
<reference evidence="9" key="1">
    <citation type="submission" date="2016-10" db="EMBL/GenBank/DDBJ databases">
        <title>Sequence of Gallionella enrichment culture.</title>
        <authorList>
            <person name="Poehlein A."/>
            <person name="Muehling M."/>
            <person name="Daniel R."/>
        </authorList>
    </citation>
    <scope>NUCLEOTIDE SEQUENCE</scope>
</reference>
<feature type="domain" description="Glycosyl hydrolases family 2 sugar binding" evidence="6">
    <location>
        <begin position="96"/>
        <end position="181"/>
    </location>
</feature>
<feature type="domain" description="Glycoside hydrolase family 2" evidence="8">
    <location>
        <begin position="698"/>
        <end position="799"/>
    </location>
</feature>
<organism evidence="9">
    <name type="scientific">mine drainage metagenome</name>
    <dbReference type="NCBI Taxonomy" id="410659"/>
    <lineage>
        <taxon>unclassified sequences</taxon>
        <taxon>metagenomes</taxon>
        <taxon>ecological metagenomes</taxon>
    </lineage>
</organism>
<dbReference type="InterPro" id="IPR051913">
    <property type="entry name" value="GH2_Domain-Containing"/>
</dbReference>
<dbReference type="PANTHER" id="PTHR42732:SF1">
    <property type="entry name" value="BETA-MANNOSIDASE"/>
    <property type="match status" value="1"/>
</dbReference>
<comment type="caution">
    <text evidence="9">The sequence shown here is derived from an EMBL/GenBank/DDBJ whole genome shotgun (WGS) entry which is preliminary data.</text>
</comment>
<accession>A0A1J5RFW4</accession>
<dbReference type="PRINTS" id="PR00132">
    <property type="entry name" value="GLHYDRLASE2"/>
</dbReference>